<reference evidence="18" key="2">
    <citation type="submission" date="2023-06" db="EMBL/GenBank/DDBJ databases">
        <authorList>
            <consortium name="Lawrence Berkeley National Laboratory"/>
            <person name="Mondo S.J."/>
            <person name="Hensen N."/>
            <person name="Bonometti L."/>
            <person name="Westerberg I."/>
            <person name="Brannstrom I.O."/>
            <person name="Guillou S."/>
            <person name="Cros-Aarteil S."/>
            <person name="Calhoun S."/>
            <person name="Haridas S."/>
            <person name="Kuo A."/>
            <person name="Pangilinan J."/>
            <person name="Riley R."/>
            <person name="Labutti K."/>
            <person name="Andreopoulos B."/>
            <person name="Lipzen A."/>
            <person name="Chen C."/>
            <person name="Yanf M."/>
            <person name="Daum C."/>
            <person name="Ng V."/>
            <person name="Clum A."/>
            <person name="Steindorff A."/>
            <person name="Ohm R."/>
            <person name="Martin F."/>
            <person name="Silar P."/>
            <person name="Natvig D."/>
            <person name="Lalanne C."/>
            <person name="Gautier V."/>
            <person name="Ament-Velasquez S.L."/>
            <person name="Kruys A."/>
            <person name="Hutchinson M.I."/>
            <person name="Powell A.J."/>
            <person name="Barry K."/>
            <person name="Miller A.N."/>
            <person name="Grigoriev I.V."/>
            <person name="Debuchy R."/>
            <person name="Gladieux P."/>
            <person name="Thoren M.H."/>
            <person name="Johannesson H."/>
        </authorList>
    </citation>
    <scope>NUCLEOTIDE SEQUENCE</scope>
    <source>
        <strain evidence="18">PSN324</strain>
    </source>
</reference>
<keyword evidence="9" id="KW-0560">Oxidoreductase</keyword>
<evidence type="ECO:0000256" key="3">
    <source>
        <dbReference type="ARBA" id="ARBA00005022"/>
    </source>
</evidence>
<dbReference type="Pfam" id="PF06155">
    <property type="entry name" value="GBBH-like_N"/>
    <property type="match status" value="1"/>
</dbReference>
<dbReference type="InterPro" id="IPR003819">
    <property type="entry name" value="TauD/TfdA-like"/>
</dbReference>
<sequence>MKSFRVFRRALPGKVIWAVSPRSPLSASTVLRRISTSASYQNPAPNANVSKSDSGRLVPPSAIYNRPDGLQLETPVEENRNVLPWFWLRDNCRCMSCVNQDTMQRNFKTFDIPADIKASEAIREETGVRVKWSDGHESFYPWGFINAYTTSGRRSNLVNSHERIYFGAEIASSPPQVYYQSVMGAKQGLADMTNKIIKYGFVFVTGTPFDDPEKTKELLERIAFIRETHYGGFYDFTPDLAMADTAYTNLALPAHTDTTYFTEPAGLQAFHLLSHTPAPGADKAAQAAEGGKSLLVDGFHAAKILQEEDPEAFNVLATKGVLWHASGNKDISITPYKLFPVIERYGKVLQRIRWNNDDRGVLPLDRPSGWNNTAISATAWYDAARKWDEILRRKEMECWIQLKPGSVLIFDNWRVLHGRSAFEGIRRICGGYINRDDFISRWKHSNFNEQLVHNSVRG</sequence>
<evidence type="ECO:0000256" key="9">
    <source>
        <dbReference type="ARBA" id="ARBA00023002"/>
    </source>
</evidence>
<comment type="cofactor">
    <cofactor evidence="1">
        <name>Fe(2+)</name>
        <dbReference type="ChEBI" id="CHEBI:29033"/>
    </cofactor>
</comment>
<evidence type="ECO:0000256" key="15">
    <source>
        <dbReference type="ARBA" id="ARBA00049334"/>
    </source>
</evidence>
<dbReference type="NCBIfam" id="TIGR02410">
    <property type="entry name" value="carnitine_TMLD"/>
    <property type="match status" value="1"/>
</dbReference>
<reference evidence="18" key="1">
    <citation type="journal article" date="2023" name="Mol. Phylogenet. Evol.">
        <title>Genome-scale phylogeny and comparative genomics of the fungal order Sordariales.</title>
        <authorList>
            <person name="Hensen N."/>
            <person name="Bonometti L."/>
            <person name="Westerberg I."/>
            <person name="Brannstrom I.O."/>
            <person name="Guillou S."/>
            <person name="Cros-Aarteil S."/>
            <person name="Calhoun S."/>
            <person name="Haridas S."/>
            <person name="Kuo A."/>
            <person name="Mondo S."/>
            <person name="Pangilinan J."/>
            <person name="Riley R."/>
            <person name="LaButti K."/>
            <person name="Andreopoulos B."/>
            <person name="Lipzen A."/>
            <person name="Chen C."/>
            <person name="Yan M."/>
            <person name="Daum C."/>
            <person name="Ng V."/>
            <person name="Clum A."/>
            <person name="Steindorff A."/>
            <person name="Ohm R.A."/>
            <person name="Martin F."/>
            <person name="Silar P."/>
            <person name="Natvig D.O."/>
            <person name="Lalanne C."/>
            <person name="Gautier V."/>
            <person name="Ament-Velasquez S.L."/>
            <person name="Kruys A."/>
            <person name="Hutchinson M.I."/>
            <person name="Powell A.J."/>
            <person name="Barry K."/>
            <person name="Miller A.N."/>
            <person name="Grigoriev I.V."/>
            <person name="Debuchy R."/>
            <person name="Gladieux P."/>
            <person name="Hiltunen Thoren M."/>
            <person name="Johannesson H."/>
        </authorList>
    </citation>
    <scope>NUCLEOTIDE SEQUENCE</scope>
    <source>
        <strain evidence="18">PSN324</strain>
    </source>
</reference>
<dbReference type="EC" id="1.14.11.8" evidence="5"/>
<accession>A0AAV9I5D3</accession>
<feature type="domain" description="TauD/TfdA-like" evidence="16">
    <location>
        <begin position="186"/>
        <end position="430"/>
    </location>
</feature>
<dbReference type="InterPro" id="IPR038492">
    <property type="entry name" value="GBBH-like_N_sf"/>
</dbReference>
<comment type="caution">
    <text evidence="18">The sequence shown here is derived from an EMBL/GenBank/DDBJ whole genome shotgun (WGS) entry which is preliminary data.</text>
</comment>
<dbReference type="SUPFAM" id="SSF51197">
    <property type="entry name" value="Clavaminate synthase-like"/>
    <property type="match status" value="1"/>
</dbReference>
<comment type="cofactor">
    <cofactor evidence="2">
        <name>L-ascorbate</name>
        <dbReference type="ChEBI" id="CHEBI:38290"/>
    </cofactor>
</comment>
<proteinExistence type="inferred from homology"/>
<evidence type="ECO:0000256" key="11">
    <source>
        <dbReference type="ARBA" id="ARBA00030363"/>
    </source>
</evidence>
<dbReference type="InterPro" id="IPR012776">
    <property type="entry name" value="Trimethyllysine_dOase"/>
</dbReference>
<evidence type="ECO:0000256" key="7">
    <source>
        <dbReference type="ARBA" id="ARBA00022873"/>
    </source>
</evidence>
<dbReference type="InterPro" id="IPR010376">
    <property type="entry name" value="GBBH-like_N"/>
</dbReference>
<comment type="catalytic activity">
    <reaction evidence="15">
        <text>N(6),N(6),N(6)-trimethyl-L-lysine + 2-oxoglutarate + O2 = (3S)-3-hydroxy-N(6),N(6),N(6)-trimethyl-L-lysine + succinate + CO2</text>
        <dbReference type="Rhea" id="RHEA:14181"/>
        <dbReference type="ChEBI" id="CHEBI:15379"/>
        <dbReference type="ChEBI" id="CHEBI:16526"/>
        <dbReference type="ChEBI" id="CHEBI:16810"/>
        <dbReference type="ChEBI" id="CHEBI:30031"/>
        <dbReference type="ChEBI" id="CHEBI:58100"/>
        <dbReference type="ChEBI" id="CHEBI:141499"/>
        <dbReference type="EC" id="1.14.11.8"/>
    </reaction>
</comment>
<evidence type="ECO:0000313" key="19">
    <source>
        <dbReference type="Proteomes" id="UP001321749"/>
    </source>
</evidence>
<keyword evidence="10" id="KW-0408">Iron</keyword>
<evidence type="ECO:0000256" key="10">
    <source>
        <dbReference type="ARBA" id="ARBA00023004"/>
    </source>
</evidence>
<dbReference type="GO" id="GO:0045329">
    <property type="term" value="P:carnitine biosynthetic process"/>
    <property type="evidence" value="ECO:0007669"/>
    <property type="project" value="UniProtKB-KW"/>
</dbReference>
<dbReference type="GO" id="GO:0050353">
    <property type="term" value="F:trimethyllysine dioxygenase activity"/>
    <property type="evidence" value="ECO:0007669"/>
    <property type="project" value="UniProtKB-EC"/>
</dbReference>
<dbReference type="PANTHER" id="PTHR10696:SF51">
    <property type="entry name" value="TRIMETHYLLYSINE DIOXYGENASE, MITOCHONDRIAL"/>
    <property type="match status" value="1"/>
</dbReference>
<evidence type="ECO:0000256" key="14">
    <source>
        <dbReference type="ARBA" id="ARBA00046008"/>
    </source>
</evidence>
<dbReference type="Gene3D" id="3.30.2020.30">
    <property type="match status" value="1"/>
</dbReference>
<dbReference type="Pfam" id="PF02668">
    <property type="entry name" value="TauD"/>
    <property type="match status" value="1"/>
</dbReference>
<keyword evidence="19" id="KW-1185">Reference proteome</keyword>
<evidence type="ECO:0000256" key="4">
    <source>
        <dbReference type="ARBA" id="ARBA00008654"/>
    </source>
</evidence>
<protein>
    <recommendedName>
        <fullName evidence="5">trimethyllysine dioxygenase</fullName>
        <ecNumber evidence="5">1.14.11.8</ecNumber>
    </recommendedName>
    <alternativeName>
        <fullName evidence="12">Epsilon-trimethyllysine 2-oxoglutarate dioxygenase</fullName>
    </alternativeName>
    <alternativeName>
        <fullName evidence="11">TML hydroxylase</fullName>
    </alternativeName>
    <alternativeName>
        <fullName evidence="13">TML-alpha-ketoglutarate dioxygenase</fullName>
    </alternativeName>
</protein>
<keyword evidence="6" id="KW-0479">Metal-binding</keyword>
<dbReference type="Gene3D" id="3.60.130.10">
    <property type="entry name" value="Clavaminate synthase-like"/>
    <property type="match status" value="1"/>
</dbReference>
<dbReference type="EMBL" id="MU864928">
    <property type="protein sequence ID" value="KAK4467055.1"/>
    <property type="molecule type" value="Genomic_DNA"/>
</dbReference>
<dbReference type="GO" id="GO:0005506">
    <property type="term" value="F:iron ion binding"/>
    <property type="evidence" value="ECO:0007669"/>
    <property type="project" value="InterPro"/>
</dbReference>
<dbReference type="InterPro" id="IPR042098">
    <property type="entry name" value="TauD-like_sf"/>
</dbReference>
<dbReference type="CDD" id="cd00250">
    <property type="entry name" value="CAS_like"/>
    <property type="match status" value="1"/>
</dbReference>
<dbReference type="InterPro" id="IPR050411">
    <property type="entry name" value="AlphaKG_dependent_hydroxylases"/>
</dbReference>
<evidence type="ECO:0000256" key="5">
    <source>
        <dbReference type="ARBA" id="ARBA00012267"/>
    </source>
</evidence>
<evidence type="ECO:0000259" key="17">
    <source>
        <dbReference type="Pfam" id="PF06155"/>
    </source>
</evidence>
<feature type="domain" description="Gamma-butyrobetaine hydroxylase-like N-terminal" evidence="17">
    <location>
        <begin position="79"/>
        <end position="144"/>
    </location>
</feature>
<organism evidence="18 19">
    <name type="scientific">Cladorrhinum samala</name>
    <dbReference type="NCBI Taxonomy" id="585594"/>
    <lineage>
        <taxon>Eukaryota</taxon>
        <taxon>Fungi</taxon>
        <taxon>Dikarya</taxon>
        <taxon>Ascomycota</taxon>
        <taxon>Pezizomycotina</taxon>
        <taxon>Sordariomycetes</taxon>
        <taxon>Sordariomycetidae</taxon>
        <taxon>Sordariales</taxon>
        <taxon>Podosporaceae</taxon>
        <taxon>Cladorrhinum</taxon>
    </lineage>
</organism>
<evidence type="ECO:0000259" key="16">
    <source>
        <dbReference type="Pfam" id="PF02668"/>
    </source>
</evidence>
<dbReference type="AlphaFoldDB" id="A0AAV9I5D3"/>
<dbReference type="PANTHER" id="PTHR10696">
    <property type="entry name" value="GAMMA-BUTYROBETAINE HYDROXYLASE-RELATED"/>
    <property type="match status" value="1"/>
</dbReference>
<evidence type="ECO:0000313" key="18">
    <source>
        <dbReference type="EMBL" id="KAK4467055.1"/>
    </source>
</evidence>
<name>A0AAV9I5D3_9PEZI</name>
<evidence type="ECO:0000256" key="1">
    <source>
        <dbReference type="ARBA" id="ARBA00001954"/>
    </source>
</evidence>
<dbReference type="GO" id="GO:0005739">
    <property type="term" value="C:mitochondrion"/>
    <property type="evidence" value="ECO:0007669"/>
    <property type="project" value="TreeGrafter"/>
</dbReference>
<dbReference type="FunFam" id="3.60.130.10:FF:000001">
    <property type="entry name" value="Trimethyllysine dioxygenase, mitochondrial"/>
    <property type="match status" value="1"/>
</dbReference>
<keyword evidence="7" id="KW-0124">Carnitine biosynthesis</keyword>
<evidence type="ECO:0000256" key="13">
    <source>
        <dbReference type="ARBA" id="ARBA00032283"/>
    </source>
</evidence>
<gene>
    <name evidence="18" type="ORF">QBC42DRAFT_257569</name>
</gene>
<evidence type="ECO:0000256" key="8">
    <source>
        <dbReference type="ARBA" id="ARBA00022964"/>
    </source>
</evidence>
<comment type="function">
    <text evidence="14">Converts trimethyllysine (TML) into hydroxytrimethyllysine (HTML).</text>
</comment>
<evidence type="ECO:0000256" key="12">
    <source>
        <dbReference type="ARBA" id="ARBA00031778"/>
    </source>
</evidence>
<comment type="similarity">
    <text evidence="4">Belongs to the gamma-BBH/TMLD family.</text>
</comment>
<evidence type="ECO:0000256" key="2">
    <source>
        <dbReference type="ARBA" id="ARBA00001961"/>
    </source>
</evidence>
<evidence type="ECO:0000256" key="6">
    <source>
        <dbReference type="ARBA" id="ARBA00022723"/>
    </source>
</evidence>
<keyword evidence="8 18" id="KW-0223">Dioxygenase</keyword>
<dbReference type="Proteomes" id="UP001321749">
    <property type="component" value="Unassembled WGS sequence"/>
</dbReference>
<comment type="pathway">
    <text evidence="3">Amine and polyamine biosynthesis; carnitine biosynthesis.</text>
</comment>